<sequence>MKKDFPTRGESDDENENYECNDIKDLEFRLAHDLNKLQEVSTRSQCFTQHQINLLKIILCSGLYPQVAISDECNTFKPNSDQVFHTKRKGFLVLHPTSVFFSQPDLLQLPDNDMTEIAGHKGIMSSKHELLAYVSILETNKPYLINSVRVPAMETLLLFSNTIDTNRNCSRMVCDGWLELTFAHADEGEQVLISAILLRSLWQNLITSRLQEKSHQRRQNSDQSNSKLEHDLTEKLAEFINSKIVYSIRRIMTAELKHLYVGQLSEPNTEFQRMIKSNQINHHPIKGGIIVNDYLIYNCLQNNTSIQKQNTSSIQQHCDTSFLDSFLKKLQHEATCEITSQESGSLQKEIISTSQHQFFFCTECQKEFLFTNTEILKHKRNHKNFPKV</sequence>
<dbReference type="Proteomes" id="UP000597762">
    <property type="component" value="Unassembled WGS sequence"/>
</dbReference>
<evidence type="ECO:0000313" key="3">
    <source>
        <dbReference type="EMBL" id="CAE1272391.1"/>
    </source>
</evidence>
<dbReference type="EMBL" id="CAHIKZ030001682">
    <property type="protein sequence ID" value="CAE1272391.1"/>
    <property type="molecule type" value="Genomic_DNA"/>
</dbReference>
<dbReference type="Pfam" id="PF24485">
    <property type="entry name" value="zf-C2H2_DHX34"/>
    <property type="match status" value="1"/>
</dbReference>
<evidence type="ECO:0000259" key="2">
    <source>
        <dbReference type="Pfam" id="PF24485"/>
    </source>
</evidence>
<keyword evidence="3" id="KW-0378">Hydrolase</keyword>
<dbReference type="OrthoDB" id="10253254at2759"/>
<dbReference type="GO" id="GO:0016787">
    <property type="term" value="F:hydrolase activity"/>
    <property type="evidence" value="ECO:0007669"/>
    <property type="project" value="UniProtKB-KW"/>
</dbReference>
<protein>
    <submittedName>
        <fullName evidence="3">DHX34</fullName>
        <ecNumber evidence="3">3.6.4.13</ecNumber>
    </submittedName>
</protein>
<keyword evidence="4" id="KW-1185">Reference proteome</keyword>
<evidence type="ECO:0000259" key="1">
    <source>
        <dbReference type="Pfam" id="PF07717"/>
    </source>
</evidence>
<evidence type="ECO:0000313" key="4">
    <source>
        <dbReference type="Proteomes" id="UP000597762"/>
    </source>
</evidence>
<dbReference type="InterPro" id="IPR011709">
    <property type="entry name" value="DEAD-box_helicase_OB_fold"/>
</dbReference>
<dbReference type="Pfam" id="PF07717">
    <property type="entry name" value="OB_NTP_bind"/>
    <property type="match status" value="1"/>
</dbReference>
<dbReference type="GO" id="GO:0003724">
    <property type="term" value="F:RNA helicase activity"/>
    <property type="evidence" value="ECO:0007669"/>
    <property type="project" value="UniProtKB-EC"/>
</dbReference>
<organism evidence="3 4">
    <name type="scientific">Acanthosepion pharaonis</name>
    <name type="common">Pharaoh cuttlefish</name>
    <name type="synonym">Sepia pharaonis</name>
    <dbReference type="NCBI Taxonomy" id="158019"/>
    <lineage>
        <taxon>Eukaryota</taxon>
        <taxon>Metazoa</taxon>
        <taxon>Spiralia</taxon>
        <taxon>Lophotrochozoa</taxon>
        <taxon>Mollusca</taxon>
        <taxon>Cephalopoda</taxon>
        <taxon>Coleoidea</taxon>
        <taxon>Decapodiformes</taxon>
        <taxon>Sepiida</taxon>
        <taxon>Sepiina</taxon>
        <taxon>Sepiidae</taxon>
        <taxon>Acanthosepion</taxon>
    </lineage>
</organism>
<proteinExistence type="predicted"/>
<feature type="domain" description="DHX34-like C2H2-type zinc finger" evidence="2">
    <location>
        <begin position="359"/>
        <end position="382"/>
    </location>
</feature>
<name>A0A812CKJ4_ACAPH</name>
<reference evidence="3" key="1">
    <citation type="submission" date="2021-01" db="EMBL/GenBank/DDBJ databases">
        <authorList>
            <person name="Li R."/>
            <person name="Bekaert M."/>
        </authorList>
    </citation>
    <scope>NUCLEOTIDE SEQUENCE</scope>
    <source>
        <strain evidence="3">Farmed</strain>
    </source>
</reference>
<comment type="caution">
    <text evidence="3">The sequence shown here is derived from an EMBL/GenBank/DDBJ whole genome shotgun (WGS) entry which is preliminary data.</text>
</comment>
<dbReference type="AlphaFoldDB" id="A0A812CKJ4"/>
<accession>A0A812CKJ4</accession>
<dbReference type="InterPro" id="IPR056382">
    <property type="entry name" value="DHX34_Znf-C2H2"/>
</dbReference>
<gene>
    <name evidence="3" type="ORF">SPHA_37660</name>
</gene>
<feature type="domain" description="DEAD-box helicase OB fold" evidence="1">
    <location>
        <begin position="55"/>
        <end position="161"/>
    </location>
</feature>
<dbReference type="EC" id="3.6.4.13" evidence="3"/>